<comment type="caution">
    <text evidence="1">The sequence shown here is derived from an EMBL/GenBank/DDBJ whole genome shotgun (WGS) entry which is preliminary data.</text>
</comment>
<reference evidence="1" key="1">
    <citation type="journal article" date="2012" name="PLoS ONE">
        <title>Gene sets for utilization of primary and secondary nutrition supplies in the distal gut of endangered iberian lynx.</title>
        <authorList>
            <person name="Alcaide M."/>
            <person name="Messina E."/>
            <person name="Richter M."/>
            <person name="Bargiela R."/>
            <person name="Peplies J."/>
            <person name="Huws S.A."/>
            <person name="Newbold C.J."/>
            <person name="Golyshin P.N."/>
            <person name="Simon M.A."/>
            <person name="Lopez G."/>
            <person name="Yakimov M.M."/>
            <person name="Ferrer M."/>
        </authorList>
    </citation>
    <scope>NUCLEOTIDE SEQUENCE</scope>
</reference>
<name>J9DC46_9ZZZZ</name>
<gene>
    <name evidence="1" type="ORF">EVA_01103</name>
</gene>
<organism evidence="1">
    <name type="scientific">gut metagenome</name>
    <dbReference type="NCBI Taxonomy" id="749906"/>
    <lineage>
        <taxon>unclassified sequences</taxon>
        <taxon>metagenomes</taxon>
        <taxon>organismal metagenomes</taxon>
    </lineage>
</organism>
<accession>J9DC46</accession>
<dbReference type="AlphaFoldDB" id="J9DC46"/>
<proteinExistence type="predicted"/>
<sequence length="226" mass="25952">MYVVRTKCTMPINAQVVVNRRFLTKLRGNNTGYLAQTFYTLGRRTIVRHVITLVVTVENVTEAILYREVLIDLVFGRNSYIKLRLLLEVFVVTLTILQNPERVNQRIITKILSETEGIITVVVCLTRINLVRMNELQARTFSILYEVRIRTDKRSLNQPQYIGRRDIAVCIALCPTVITKVVGITRVSKVNTRRKVLEEVDVSIETNVQTIEVVVTCRCITLSKTK</sequence>
<protein>
    <submittedName>
        <fullName evidence="1">Uncharacterized protein</fullName>
    </submittedName>
</protein>
<evidence type="ECO:0000313" key="1">
    <source>
        <dbReference type="EMBL" id="EJX10511.1"/>
    </source>
</evidence>
<dbReference type="EMBL" id="AMCI01000169">
    <property type="protein sequence ID" value="EJX10511.1"/>
    <property type="molecule type" value="Genomic_DNA"/>
</dbReference>